<feature type="domain" description="RING-type" evidence="7">
    <location>
        <begin position="692"/>
        <end position="719"/>
    </location>
</feature>
<feature type="region of interest" description="Disordered" evidence="5">
    <location>
        <begin position="572"/>
        <end position="681"/>
    </location>
</feature>
<feature type="compositionally biased region" description="Low complexity" evidence="5">
    <location>
        <begin position="31"/>
        <end position="49"/>
    </location>
</feature>
<sequence length="767" mass="81247">MVDPALSASGASAAGGDAGAGDTRAPDDADAAAAATSAAAAQHAGPAPRRASHSEQEAQLIAALAEFERRRLQGVRNEQHPINQAMEPPAAPAAAAGAGAAGPAENANENEALRVRRNLFRASLSAIANMNRLRKILLGLRVFLSLGQIIVGITIASLSSSHHDSLAGGTDPNDLLNGGNFALCQPSAMLVFLCLHIARVAINFPADIYLSLSPHRSNRARRPGADGLEARERNRVMGSIDLDRRVAKISDLLAFAHVVLFVVGNYTLYSSSECAKPPAESIPLFWTTFSFLAIDYLSIIEIAILALAVIFFLPVVVFLLRLFGIADRLPQPDIQPEHKKISQEIVDKIPLVFYVPAKEDETSGDSSKAQAEQAQLDEAAAVPLPPSRAETPQPRSPLSPPVSPRGQRTMRRDQSTASTIRSQRSVASVRSAASVSSPTGGNVLPGAVHRQGPLSRLLFARQNSRRSVREQSSSPVAGPSSEGISLSLLGNSAGREGEDGELDDSIEPLAQVAGGTHETGAGYGRKFPLPHPLHPLPINRATCPICLCDFEEPPDMEPAKWEALERKRIRDAKANEEAEAEGSKGKGNSERKEEGFDQQRRLEEGEAQPPSSSAAAADDTAGVAAPSTSSRSRFLRIPRRKDAEADGSTPGRATSSAASSSKKASDEPTAEQDARLLADVDTESEALEPLRLMECGHVLHRSCLDEWLTGVSGRCPVCSRPVLKGDEQGEQDGEAEAGADGAGRPPDTSGRAAGAARRQEDEVEADH</sequence>
<keyword evidence="9" id="KW-1185">Reference proteome</keyword>
<name>A0AAN6JJS1_9BASI</name>
<dbReference type="PANTHER" id="PTHR14155">
    <property type="entry name" value="RING FINGER DOMAIN-CONTAINING"/>
    <property type="match status" value="1"/>
</dbReference>
<accession>A0AAN6JJS1</accession>
<feature type="transmembrane region" description="Helical" evidence="6">
    <location>
        <begin position="138"/>
        <end position="158"/>
    </location>
</feature>
<evidence type="ECO:0000259" key="7">
    <source>
        <dbReference type="PROSITE" id="PS50089"/>
    </source>
</evidence>
<dbReference type="Proteomes" id="UP001176521">
    <property type="component" value="Unassembled WGS sequence"/>
</dbReference>
<feature type="region of interest" description="Disordered" evidence="5">
    <location>
        <begin position="380"/>
        <end position="449"/>
    </location>
</feature>
<keyword evidence="6" id="KW-1133">Transmembrane helix</keyword>
<dbReference type="PANTHER" id="PTHR14155:SF627">
    <property type="entry name" value="OS06G0192800 PROTEIN"/>
    <property type="match status" value="1"/>
</dbReference>
<evidence type="ECO:0000256" key="5">
    <source>
        <dbReference type="SAM" id="MobiDB-lite"/>
    </source>
</evidence>
<dbReference type="InterPro" id="IPR053238">
    <property type="entry name" value="RING-H2_zinc_finger"/>
</dbReference>
<evidence type="ECO:0000256" key="1">
    <source>
        <dbReference type="ARBA" id="ARBA00022723"/>
    </source>
</evidence>
<reference evidence="8" key="1">
    <citation type="journal article" date="2023" name="PhytoFront">
        <title>Draft Genome Resources of Seven Strains of Tilletia horrida, Causal Agent of Kernel Smut of Rice.</title>
        <authorList>
            <person name="Khanal S."/>
            <person name="Antony Babu S."/>
            <person name="Zhou X.G."/>
        </authorList>
    </citation>
    <scope>NUCLEOTIDE SEQUENCE</scope>
    <source>
        <strain evidence="8">TX3</strain>
    </source>
</reference>
<feature type="region of interest" description="Disordered" evidence="5">
    <location>
        <begin position="717"/>
        <end position="767"/>
    </location>
</feature>
<dbReference type="InterPro" id="IPR013083">
    <property type="entry name" value="Znf_RING/FYVE/PHD"/>
</dbReference>
<dbReference type="EMBL" id="JAPDMQ010000273">
    <property type="protein sequence ID" value="KAK0528450.1"/>
    <property type="molecule type" value="Genomic_DNA"/>
</dbReference>
<feature type="compositionally biased region" description="Low complexity" evidence="5">
    <location>
        <begin position="1"/>
        <end position="23"/>
    </location>
</feature>
<keyword evidence="3" id="KW-0862">Zinc</keyword>
<evidence type="ECO:0000313" key="9">
    <source>
        <dbReference type="Proteomes" id="UP001176521"/>
    </source>
</evidence>
<dbReference type="InterPro" id="IPR001841">
    <property type="entry name" value="Znf_RING"/>
</dbReference>
<evidence type="ECO:0000256" key="6">
    <source>
        <dbReference type="SAM" id="Phobius"/>
    </source>
</evidence>
<feature type="compositionally biased region" description="Acidic residues" evidence="5">
    <location>
        <begin position="728"/>
        <end position="737"/>
    </location>
</feature>
<protein>
    <recommendedName>
        <fullName evidence="7">RING-type domain-containing protein</fullName>
    </recommendedName>
</protein>
<dbReference type="Pfam" id="PF13639">
    <property type="entry name" value="zf-RING_2"/>
    <property type="match status" value="1"/>
</dbReference>
<feature type="transmembrane region" description="Helical" evidence="6">
    <location>
        <begin position="188"/>
        <end position="212"/>
    </location>
</feature>
<feature type="compositionally biased region" description="Basic and acidic residues" evidence="5">
    <location>
        <begin position="572"/>
        <end position="604"/>
    </location>
</feature>
<feature type="region of interest" description="Disordered" evidence="5">
    <location>
        <begin position="461"/>
        <end position="502"/>
    </location>
</feature>
<feature type="compositionally biased region" description="Low complexity" evidence="5">
    <location>
        <begin position="421"/>
        <end position="437"/>
    </location>
</feature>
<feature type="compositionally biased region" description="Low complexity" evidence="5">
    <location>
        <begin position="607"/>
        <end position="627"/>
    </location>
</feature>
<gene>
    <name evidence="8" type="ORF">OC842_004543</name>
</gene>
<feature type="compositionally biased region" description="Pro residues" evidence="5">
    <location>
        <begin position="394"/>
        <end position="403"/>
    </location>
</feature>
<evidence type="ECO:0000256" key="2">
    <source>
        <dbReference type="ARBA" id="ARBA00022771"/>
    </source>
</evidence>
<evidence type="ECO:0000256" key="4">
    <source>
        <dbReference type="PROSITE-ProRule" id="PRU00175"/>
    </source>
</evidence>
<keyword evidence="6" id="KW-0472">Membrane</keyword>
<keyword evidence="6" id="KW-0812">Transmembrane</keyword>
<organism evidence="8 9">
    <name type="scientific">Tilletia horrida</name>
    <dbReference type="NCBI Taxonomy" id="155126"/>
    <lineage>
        <taxon>Eukaryota</taxon>
        <taxon>Fungi</taxon>
        <taxon>Dikarya</taxon>
        <taxon>Basidiomycota</taxon>
        <taxon>Ustilaginomycotina</taxon>
        <taxon>Exobasidiomycetes</taxon>
        <taxon>Tilletiales</taxon>
        <taxon>Tilletiaceae</taxon>
        <taxon>Tilletia</taxon>
    </lineage>
</organism>
<feature type="transmembrane region" description="Helical" evidence="6">
    <location>
        <begin position="289"/>
        <end position="320"/>
    </location>
</feature>
<evidence type="ECO:0000256" key="3">
    <source>
        <dbReference type="ARBA" id="ARBA00022833"/>
    </source>
</evidence>
<evidence type="ECO:0000313" key="8">
    <source>
        <dbReference type="EMBL" id="KAK0528450.1"/>
    </source>
</evidence>
<comment type="caution">
    <text evidence="8">The sequence shown here is derived from an EMBL/GenBank/DDBJ whole genome shotgun (WGS) entry which is preliminary data.</text>
</comment>
<proteinExistence type="predicted"/>
<dbReference type="SUPFAM" id="SSF57850">
    <property type="entry name" value="RING/U-box"/>
    <property type="match status" value="1"/>
</dbReference>
<feature type="region of interest" description="Disordered" evidence="5">
    <location>
        <begin position="1"/>
        <end position="57"/>
    </location>
</feature>
<keyword evidence="2 4" id="KW-0863">Zinc-finger</keyword>
<dbReference type="Gene3D" id="3.30.40.10">
    <property type="entry name" value="Zinc/RING finger domain, C3HC4 (zinc finger)"/>
    <property type="match status" value="1"/>
</dbReference>
<keyword evidence="1" id="KW-0479">Metal-binding</keyword>
<dbReference type="PROSITE" id="PS50089">
    <property type="entry name" value="ZF_RING_2"/>
    <property type="match status" value="1"/>
</dbReference>
<dbReference type="AlphaFoldDB" id="A0AAN6JJS1"/>
<dbReference type="GO" id="GO:0008270">
    <property type="term" value="F:zinc ion binding"/>
    <property type="evidence" value="ECO:0007669"/>
    <property type="project" value="UniProtKB-KW"/>
</dbReference>